<dbReference type="EMBL" id="ML976063">
    <property type="protein sequence ID" value="KAF1940401.1"/>
    <property type="molecule type" value="Genomic_DNA"/>
</dbReference>
<dbReference type="AlphaFoldDB" id="A0A6A5SID8"/>
<reference evidence="1" key="1">
    <citation type="journal article" date="2020" name="Stud. Mycol.">
        <title>101 Dothideomycetes genomes: a test case for predicting lifestyles and emergence of pathogens.</title>
        <authorList>
            <person name="Haridas S."/>
            <person name="Albert R."/>
            <person name="Binder M."/>
            <person name="Bloem J."/>
            <person name="Labutti K."/>
            <person name="Salamov A."/>
            <person name="Andreopoulos B."/>
            <person name="Baker S."/>
            <person name="Barry K."/>
            <person name="Bills G."/>
            <person name="Bluhm B."/>
            <person name="Cannon C."/>
            <person name="Castanera R."/>
            <person name="Culley D."/>
            <person name="Daum C."/>
            <person name="Ezra D."/>
            <person name="Gonzalez J."/>
            <person name="Henrissat B."/>
            <person name="Kuo A."/>
            <person name="Liang C."/>
            <person name="Lipzen A."/>
            <person name="Lutzoni F."/>
            <person name="Magnuson J."/>
            <person name="Mondo S."/>
            <person name="Nolan M."/>
            <person name="Ohm R."/>
            <person name="Pangilinan J."/>
            <person name="Park H.-J."/>
            <person name="Ramirez L."/>
            <person name="Alfaro M."/>
            <person name="Sun H."/>
            <person name="Tritt A."/>
            <person name="Yoshinaga Y."/>
            <person name="Zwiers L.-H."/>
            <person name="Turgeon B."/>
            <person name="Goodwin S."/>
            <person name="Spatafora J."/>
            <person name="Crous P."/>
            <person name="Grigoriev I."/>
        </authorList>
    </citation>
    <scope>NUCLEOTIDE SEQUENCE</scope>
    <source>
        <strain evidence="1">CBS 161.51</strain>
    </source>
</reference>
<proteinExistence type="predicted"/>
<accession>A0A6A5SID8</accession>
<evidence type="ECO:0000313" key="1">
    <source>
        <dbReference type="EMBL" id="KAF1940401.1"/>
    </source>
</evidence>
<keyword evidence="2" id="KW-1185">Reference proteome</keyword>
<organism evidence="1 2">
    <name type="scientific">Clathrospora elynae</name>
    <dbReference type="NCBI Taxonomy" id="706981"/>
    <lineage>
        <taxon>Eukaryota</taxon>
        <taxon>Fungi</taxon>
        <taxon>Dikarya</taxon>
        <taxon>Ascomycota</taxon>
        <taxon>Pezizomycotina</taxon>
        <taxon>Dothideomycetes</taxon>
        <taxon>Pleosporomycetidae</taxon>
        <taxon>Pleosporales</taxon>
        <taxon>Diademaceae</taxon>
        <taxon>Clathrospora</taxon>
    </lineage>
</organism>
<gene>
    <name evidence="1" type="ORF">EJ02DRAFT_229402</name>
</gene>
<sequence length="298" mass="34319">MATNLAVFKHQVEWSFRPSYVQTVQPNQHIQFPGADIREHKCLLLCIDGRWECHVYFPHMPLTYTNPTLHVVRSQSQHLDDYAMEIWTNQILLAAMDRVIPSGSRHHYPFSFREIRGKSNVKSEILLDEGMHNRADLRIPVAADLLGPLWTEILERTHTIPDTCLPSNAFQDPVLVIQNQNTKLVTKKPTFRAVRSAYMLDWQSRWRQEHLVEEHFWVDLGFERFATCGATTLLRKRHCNEWWASQLDSLGQNQGSTIKTTWFPWAGTSAGSLTVELLSSNSMRAGGLAYCKGYNVIN</sequence>
<protein>
    <submittedName>
        <fullName evidence="1">Uncharacterized protein</fullName>
    </submittedName>
</protein>
<dbReference type="Proteomes" id="UP000800038">
    <property type="component" value="Unassembled WGS sequence"/>
</dbReference>
<name>A0A6A5SID8_9PLEO</name>
<evidence type="ECO:0000313" key="2">
    <source>
        <dbReference type="Proteomes" id="UP000800038"/>
    </source>
</evidence>
<dbReference type="OrthoDB" id="5369347at2759"/>